<dbReference type="RefSeq" id="WP_267542613.1">
    <property type="nucleotide sequence ID" value="NZ_JAPNKA010000001.1"/>
</dbReference>
<feature type="region of interest" description="Disordered" evidence="1">
    <location>
        <begin position="51"/>
        <end position="74"/>
    </location>
</feature>
<evidence type="ECO:0000313" key="3">
    <source>
        <dbReference type="Proteomes" id="UP001207654"/>
    </source>
</evidence>
<dbReference type="Proteomes" id="UP001207654">
    <property type="component" value="Unassembled WGS sequence"/>
</dbReference>
<evidence type="ECO:0000313" key="2">
    <source>
        <dbReference type="EMBL" id="MCY1075691.1"/>
    </source>
</evidence>
<comment type="caution">
    <text evidence="2">The sequence shown here is derived from an EMBL/GenBank/DDBJ whole genome shotgun (WGS) entry which is preliminary data.</text>
</comment>
<reference evidence="2 3" key="1">
    <citation type="submission" date="2022-11" db="EMBL/GenBank/DDBJ databases">
        <title>Minimal conservation of predation-associated metabolite biosynthetic gene clusters underscores biosynthetic potential of Myxococcota including descriptions for ten novel species: Archangium lansinium sp. nov., Myxococcus landrumus sp. nov., Nannocystis bai.</title>
        <authorList>
            <person name="Ahearne A."/>
            <person name="Stevens C."/>
            <person name="Phillips K."/>
        </authorList>
    </citation>
    <scope>NUCLEOTIDE SEQUENCE [LARGE SCALE GENOMIC DNA]</scope>
    <source>
        <strain evidence="2 3">MIWBW</strain>
    </source>
</reference>
<organism evidence="2 3">
    <name type="scientific">Archangium lansingense</name>
    <dbReference type="NCBI Taxonomy" id="2995310"/>
    <lineage>
        <taxon>Bacteria</taxon>
        <taxon>Pseudomonadati</taxon>
        <taxon>Myxococcota</taxon>
        <taxon>Myxococcia</taxon>
        <taxon>Myxococcales</taxon>
        <taxon>Cystobacterineae</taxon>
        <taxon>Archangiaceae</taxon>
        <taxon>Archangium</taxon>
    </lineage>
</organism>
<proteinExistence type="predicted"/>
<keyword evidence="3" id="KW-1185">Reference proteome</keyword>
<accession>A0ABT4A216</accession>
<name>A0ABT4A216_9BACT</name>
<evidence type="ECO:0000256" key="1">
    <source>
        <dbReference type="SAM" id="MobiDB-lite"/>
    </source>
</evidence>
<sequence length="74" mass="8194">MIDELPEERKTRGDGLVVHIGGGITAVHRSANGAKLEELVANHRVVWREGRQPLEKPPEAPPRVKLRLGRIDTA</sequence>
<gene>
    <name evidence="2" type="ORF">OV287_14520</name>
</gene>
<dbReference type="EMBL" id="JAPNKA010000001">
    <property type="protein sequence ID" value="MCY1075691.1"/>
    <property type="molecule type" value="Genomic_DNA"/>
</dbReference>
<protein>
    <submittedName>
        <fullName evidence="2">Uncharacterized protein</fullName>
    </submittedName>
</protein>